<dbReference type="FunCoup" id="A0A1U7ZI10">
    <property type="interactions" value="1865"/>
</dbReference>
<dbReference type="OrthoDB" id="270970at2759"/>
<gene>
    <name evidence="4" type="primary">LOC104594197</name>
</gene>
<dbReference type="PANTHER" id="PTHR31208">
    <property type="entry name" value="EXPRESSED PROTEIN"/>
    <property type="match status" value="1"/>
</dbReference>
<feature type="compositionally biased region" description="Low complexity" evidence="1">
    <location>
        <begin position="401"/>
        <end position="413"/>
    </location>
</feature>
<feature type="compositionally biased region" description="Polar residues" evidence="1">
    <location>
        <begin position="349"/>
        <end position="359"/>
    </location>
</feature>
<keyword evidence="3" id="KW-1185">Reference proteome</keyword>
<evidence type="ECO:0000313" key="3">
    <source>
        <dbReference type="Proteomes" id="UP000189703"/>
    </source>
</evidence>
<dbReference type="SUPFAM" id="SSF49562">
    <property type="entry name" value="C2 domain (Calcium/lipid-binding domain, CaLB)"/>
    <property type="match status" value="1"/>
</dbReference>
<dbReference type="Gene3D" id="2.60.40.150">
    <property type="entry name" value="C2 domain"/>
    <property type="match status" value="1"/>
</dbReference>
<dbReference type="InterPro" id="IPR000008">
    <property type="entry name" value="C2_dom"/>
</dbReference>
<feature type="region of interest" description="Disordered" evidence="1">
    <location>
        <begin position="398"/>
        <end position="424"/>
    </location>
</feature>
<feature type="region of interest" description="Disordered" evidence="1">
    <location>
        <begin position="1"/>
        <end position="31"/>
    </location>
</feature>
<dbReference type="PANTHER" id="PTHR31208:SF2">
    <property type="entry name" value="DOMAIN-CONTAINING PROTEIN, PUTATIVE, EXPRESSED-RELATED"/>
    <property type="match status" value="1"/>
</dbReference>
<evidence type="ECO:0000313" key="4">
    <source>
        <dbReference type="RefSeq" id="XP_010252686.1"/>
    </source>
</evidence>
<feature type="compositionally biased region" description="Low complexity" evidence="1">
    <location>
        <begin position="302"/>
        <end position="313"/>
    </location>
</feature>
<dbReference type="OMA" id="YARICLT"/>
<accession>A0A1U7ZI10</accession>
<dbReference type="GeneID" id="104594197"/>
<dbReference type="AlphaFoldDB" id="A0A1U7ZI10"/>
<dbReference type="Pfam" id="PF00168">
    <property type="entry name" value="C2"/>
    <property type="match status" value="1"/>
</dbReference>
<organism evidence="3 4">
    <name type="scientific">Nelumbo nucifera</name>
    <name type="common">Sacred lotus</name>
    <dbReference type="NCBI Taxonomy" id="4432"/>
    <lineage>
        <taxon>Eukaryota</taxon>
        <taxon>Viridiplantae</taxon>
        <taxon>Streptophyta</taxon>
        <taxon>Embryophyta</taxon>
        <taxon>Tracheophyta</taxon>
        <taxon>Spermatophyta</taxon>
        <taxon>Magnoliopsida</taxon>
        <taxon>Proteales</taxon>
        <taxon>Nelumbonaceae</taxon>
        <taxon>Nelumbo</taxon>
    </lineage>
</organism>
<feature type="domain" description="C2" evidence="2">
    <location>
        <begin position="46"/>
        <end position="164"/>
    </location>
</feature>
<dbReference type="SMART" id="SM00239">
    <property type="entry name" value="C2"/>
    <property type="match status" value="1"/>
</dbReference>
<evidence type="ECO:0000259" key="2">
    <source>
        <dbReference type="PROSITE" id="PS50004"/>
    </source>
</evidence>
<dbReference type="PROSITE" id="PS50004">
    <property type="entry name" value="C2"/>
    <property type="match status" value="1"/>
</dbReference>
<feature type="compositionally biased region" description="Polar residues" evidence="1">
    <location>
        <begin position="314"/>
        <end position="329"/>
    </location>
</feature>
<name>A0A1U7ZI10_NELNU</name>
<dbReference type="CDD" id="cd00030">
    <property type="entry name" value="C2"/>
    <property type="match status" value="1"/>
</dbReference>
<dbReference type="InterPro" id="IPR035892">
    <property type="entry name" value="C2_domain_sf"/>
</dbReference>
<dbReference type="KEGG" id="nnu:104594197"/>
<dbReference type="Proteomes" id="UP000189703">
    <property type="component" value="Unplaced"/>
</dbReference>
<feature type="region of interest" description="Disordered" evidence="1">
    <location>
        <begin position="285"/>
        <end position="361"/>
    </location>
</feature>
<feature type="compositionally biased region" description="Polar residues" evidence="1">
    <location>
        <begin position="8"/>
        <end position="18"/>
    </location>
</feature>
<evidence type="ECO:0000256" key="1">
    <source>
        <dbReference type="SAM" id="MobiDB-lite"/>
    </source>
</evidence>
<dbReference type="InParanoid" id="A0A1U7ZI10"/>
<dbReference type="RefSeq" id="XP_010252686.1">
    <property type="nucleotide sequence ID" value="XM_010254384.2"/>
</dbReference>
<reference evidence="4" key="1">
    <citation type="submission" date="2025-08" db="UniProtKB">
        <authorList>
            <consortium name="RefSeq"/>
        </authorList>
    </citation>
    <scope>IDENTIFICATION</scope>
</reference>
<sequence>MIMDSHQPVVSLSKSSSVGAEPESQRSGFASQTCDGFTGKIGVHGKEGAVANSEDFIGVLEVYIHQARDIHNICIYHKQDVYAKLCLTSNPETTVSTQIINGGGKNPVFKENLRLKVRTVESSLKCEIWMLSRVKNYLEDQLLGFVLVPLSDVLIGNGKLAQEFSLSSTDLFHSPAGFVQLSLSYSGFSPEVVAIPAPQTSLTAPTPVQDSAESVPSDLDKIEFPDPKIVNENNLMVSEYFGISCTTLDPQSSESFSTSDTENNLSSDISIHVVESFSAGSVGSVEIQKKDTPPSSVSTNGSPSASIPASSTSFCDTPGTSKSPNQDLTSPLKEKGADVAEAESDSSAGTPSNSVTQPLLNIKIEPEQTVVQQDIVDMYMKSMQQFTESLAKMKLPMDMENGTTNSGNANSSSDPKFPSPKTTGSRVFYGSRAFF</sequence>
<proteinExistence type="predicted"/>
<protein>
    <submittedName>
        <fullName evidence="4">Uncharacterized protein LOC104594197</fullName>
    </submittedName>
</protein>
<dbReference type="eggNOG" id="ENOG502R3V8">
    <property type="taxonomic scope" value="Eukaryota"/>
</dbReference>